<dbReference type="Gene3D" id="3.40.50.720">
    <property type="entry name" value="NAD(P)-binding Rossmann-like Domain"/>
    <property type="match status" value="1"/>
</dbReference>
<dbReference type="GO" id="GO:0005737">
    <property type="term" value="C:cytoplasm"/>
    <property type="evidence" value="ECO:0007669"/>
    <property type="project" value="TreeGrafter"/>
</dbReference>
<protein>
    <submittedName>
        <fullName evidence="2">NAD-dependent epimerase/dehydratase family protein</fullName>
    </submittedName>
</protein>
<reference evidence="2 3" key="1">
    <citation type="submission" date="2018-07" db="EMBL/GenBank/DDBJ databases">
        <title>Desertimonas flava gen. nov. sp. nov.</title>
        <authorList>
            <person name="Liu S."/>
        </authorList>
    </citation>
    <scope>NUCLEOTIDE SEQUENCE [LARGE SCALE GENOMIC DNA]</scope>
    <source>
        <strain evidence="2 3">16Sb5-5</strain>
    </source>
</reference>
<name>A0A367YSP0_9ACTN</name>
<dbReference type="InterPro" id="IPR001509">
    <property type="entry name" value="Epimerase_deHydtase"/>
</dbReference>
<sequence length="327" mass="34112">MRVLVTGASGMLGRLVATALVARGDEVTVLQRGPAAVEGARERRGDVRDAAAVAAAVAGQDAVVHLAAKVNVVGPWPEYLAVNVEGTRHVLDACRTHGVGRLVHVSSPSVAHAGAALVGEGAGPADPERARGPYARSKAMAERLALAADEPGGLAVSVVRPHLVWGPGDTQLVARIVARARRGRLPLLGDGAALVDTTYVDNAVDALVAALDRCEQARGVPLVVSNGEPRPIGEVLGAMAAAAGAPRPVRRVPAALARAAGSLVDASVALLERAGRDVETDPPLTRFLAEQLSTAHWFDQRRTRELLDWQPRVPLDEGFARLAAWYA</sequence>
<organism evidence="2 3">
    <name type="scientific">Desertihabitans brevis</name>
    <dbReference type="NCBI Taxonomy" id="2268447"/>
    <lineage>
        <taxon>Bacteria</taxon>
        <taxon>Bacillati</taxon>
        <taxon>Actinomycetota</taxon>
        <taxon>Actinomycetes</taxon>
        <taxon>Propionibacteriales</taxon>
        <taxon>Propionibacteriaceae</taxon>
        <taxon>Desertihabitans</taxon>
    </lineage>
</organism>
<dbReference type="PANTHER" id="PTHR48079:SF6">
    <property type="entry name" value="NAD(P)-BINDING DOMAIN-CONTAINING PROTEIN-RELATED"/>
    <property type="match status" value="1"/>
</dbReference>
<gene>
    <name evidence="2" type="ORF">DT076_18270</name>
</gene>
<dbReference type="SUPFAM" id="SSF51735">
    <property type="entry name" value="NAD(P)-binding Rossmann-fold domains"/>
    <property type="match status" value="1"/>
</dbReference>
<dbReference type="EMBL" id="QOUI01000015">
    <property type="protein sequence ID" value="RCK68042.1"/>
    <property type="molecule type" value="Genomic_DNA"/>
</dbReference>
<dbReference type="Pfam" id="PF01370">
    <property type="entry name" value="Epimerase"/>
    <property type="match status" value="1"/>
</dbReference>
<keyword evidence="3" id="KW-1185">Reference proteome</keyword>
<proteinExistence type="predicted"/>
<dbReference type="RefSeq" id="WP_114128182.1">
    <property type="nucleotide sequence ID" value="NZ_QOUI01000015.1"/>
</dbReference>
<evidence type="ECO:0000259" key="1">
    <source>
        <dbReference type="Pfam" id="PF01370"/>
    </source>
</evidence>
<dbReference type="Proteomes" id="UP000252770">
    <property type="component" value="Unassembled WGS sequence"/>
</dbReference>
<dbReference type="InterPro" id="IPR036291">
    <property type="entry name" value="NAD(P)-bd_dom_sf"/>
</dbReference>
<dbReference type="AlphaFoldDB" id="A0A367YSP0"/>
<evidence type="ECO:0000313" key="3">
    <source>
        <dbReference type="Proteomes" id="UP000252770"/>
    </source>
</evidence>
<dbReference type="PANTHER" id="PTHR48079">
    <property type="entry name" value="PROTEIN YEEZ"/>
    <property type="match status" value="1"/>
</dbReference>
<evidence type="ECO:0000313" key="2">
    <source>
        <dbReference type="EMBL" id="RCK68042.1"/>
    </source>
</evidence>
<dbReference type="InterPro" id="IPR051783">
    <property type="entry name" value="NAD(P)-dependent_oxidoreduct"/>
</dbReference>
<comment type="caution">
    <text evidence="2">The sequence shown here is derived from an EMBL/GenBank/DDBJ whole genome shotgun (WGS) entry which is preliminary data.</text>
</comment>
<dbReference type="GO" id="GO:0004029">
    <property type="term" value="F:aldehyde dehydrogenase (NAD+) activity"/>
    <property type="evidence" value="ECO:0007669"/>
    <property type="project" value="TreeGrafter"/>
</dbReference>
<accession>A0A367YSP0</accession>
<feature type="domain" description="NAD-dependent epimerase/dehydratase" evidence="1">
    <location>
        <begin position="3"/>
        <end position="216"/>
    </location>
</feature>